<dbReference type="EC" id="4.1.3.40" evidence="5"/>
<evidence type="ECO:0000256" key="4">
    <source>
        <dbReference type="ARBA" id="ARBA00023317"/>
    </source>
</evidence>
<accession>A0A0F5JYL7</accession>
<sequence>MSGTDDPVARGKRRRWRVSPAASVPRDQRLWLTAGGALTSHLARSIARMDTVERAGTPACQVTVQVLKERRENPWADEAPLLGTPARGMAWVREVVLAIDDIPCVVAHSVTGLAHSRGIWRAMRTLRTRPLAILLYRDPMVRRSMLTSRVVPLAGGMRARGSDPVLRLYAGQRMRIAARVGNVGEAREAHRSGADSLLEMPADVRMPLVARRSVFERHGAPLIITECFLPAFWTLLDRTDGR</sequence>
<reference evidence="7 8" key="1">
    <citation type="submission" date="2015-03" db="EMBL/GenBank/DDBJ databases">
        <title>Draft Genome Sequence of Burkholderia andropogonis type strain ICMP2807, isolated from Sorghum bicolor.</title>
        <authorList>
            <person name="Lopes-Santos L."/>
            <person name="Castro D.B."/>
            <person name="Ottoboni L.M."/>
            <person name="Park D."/>
            <person name="Weirc B.S."/>
            <person name="Destefano S.A."/>
        </authorList>
    </citation>
    <scope>NUCLEOTIDE SEQUENCE [LARGE SCALE GENOMIC DNA]</scope>
    <source>
        <strain evidence="7 8">ICMP2807</strain>
    </source>
</reference>
<feature type="region of interest" description="Disordered" evidence="6">
    <location>
        <begin position="1"/>
        <end position="21"/>
    </location>
</feature>
<dbReference type="HAMAP" id="MF_01632">
    <property type="entry name" value="UbiC"/>
    <property type="match status" value="1"/>
</dbReference>
<keyword evidence="8" id="KW-1185">Reference proteome</keyword>
<comment type="similarity">
    <text evidence="5">Belongs to the UbiC family.</text>
</comment>
<comment type="caution">
    <text evidence="5">Lacks conserved residue(s) required for the propagation of feature annotation.</text>
</comment>
<evidence type="ECO:0000256" key="6">
    <source>
        <dbReference type="SAM" id="MobiDB-lite"/>
    </source>
</evidence>
<name>A0A0F5JYL7_9BURK</name>
<comment type="function">
    <text evidence="5">Removes the pyruvyl group from chorismate, with concomitant aromatization of the ring, to provide 4-hydroxybenzoate (4HB) for the ubiquinone pathway.</text>
</comment>
<comment type="caution">
    <text evidence="7">The sequence shown here is derived from an EMBL/GenBank/DDBJ whole genome shotgun (WGS) entry which is preliminary data.</text>
</comment>
<organism evidence="7 8">
    <name type="scientific">Robbsia andropogonis</name>
    <dbReference type="NCBI Taxonomy" id="28092"/>
    <lineage>
        <taxon>Bacteria</taxon>
        <taxon>Pseudomonadati</taxon>
        <taxon>Pseudomonadota</taxon>
        <taxon>Betaproteobacteria</taxon>
        <taxon>Burkholderiales</taxon>
        <taxon>Burkholderiaceae</taxon>
        <taxon>Robbsia</taxon>
    </lineage>
</organism>
<dbReference type="InterPro" id="IPR028978">
    <property type="entry name" value="Chorismate_lyase_/UTRA_dom_sf"/>
</dbReference>
<keyword evidence="1 5" id="KW-0963">Cytoplasm</keyword>
<dbReference type="PATRIC" id="fig|28092.6.peg.4052"/>
<protein>
    <recommendedName>
        <fullName evidence="5">Probable chorismate pyruvate-lyase</fullName>
        <shortName evidence="5">CL</shortName>
        <shortName evidence="5">CPL</shortName>
        <ecNumber evidence="5">4.1.3.40</ecNumber>
    </recommendedName>
</protein>
<dbReference type="Gene3D" id="3.40.1410.10">
    <property type="entry name" value="Chorismate lyase-like"/>
    <property type="match status" value="1"/>
</dbReference>
<feature type="binding site" evidence="5">
    <location>
        <position position="131"/>
    </location>
    <ligand>
        <name>substrate</name>
    </ligand>
</feature>
<comment type="pathway">
    <text evidence="5">Cofactor biosynthesis; ubiquinone biosynthesis.</text>
</comment>
<evidence type="ECO:0000256" key="3">
    <source>
        <dbReference type="ARBA" id="ARBA00023239"/>
    </source>
</evidence>
<dbReference type="PANTHER" id="PTHR38683">
    <property type="entry name" value="CHORISMATE PYRUVATE-LYASE"/>
    <property type="match status" value="1"/>
</dbReference>
<evidence type="ECO:0000256" key="2">
    <source>
        <dbReference type="ARBA" id="ARBA00022688"/>
    </source>
</evidence>
<dbReference type="Pfam" id="PF04345">
    <property type="entry name" value="Chor_lyase"/>
    <property type="match status" value="1"/>
</dbReference>
<feature type="binding site" evidence="5">
    <location>
        <position position="93"/>
    </location>
    <ligand>
        <name>substrate</name>
    </ligand>
</feature>
<dbReference type="GO" id="GO:0006744">
    <property type="term" value="P:ubiquinone biosynthetic process"/>
    <property type="evidence" value="ECO:0007669"/>
    <property type="project" value="UniProtKB-UniRule"/>
</dbReference>
<proteinExistence type="inferred from homology"/>
<dbReference type="EMBL" id="LAQU01000020">
    <property type="protein sequence ID" value="KKB62387.1"/>
    <property type="molecule type" value="Genomic_DNA"/>
</dbReference>
<evidence type="ECO:0000313" key="8">
    <source>
        <dbReference type="Proteomes" id="UP000033618"/>
    </source>
</evidence>
<dbReference type="GO" id="GO:0005829">
    <property type="term" value="C:cytosol"/>
    <property type="evidence" value="ECO:0007669"/>
    <property type="project" value="TreeGrafter"/>
</dbReference>
<dbReference type="STRING" id="28092.WM40_17205"/>
<keyword evidence="4 5" id="KW-0670">Pyruvate</keyword>
<keyword evidence="2 5" id="KW-0831">Ubiquinone biosynthesis</keyword>
<comment type="catalytic activity">
    <reaction evidence="5">
        <text>chorismate = 4-hydroxybenzoate + pyruvate</text>
        <dbReference type="Rhea" id="RHEA:16505"/>
        <dbReference type="ChEBI" id="CHEBI:15361"/>
        <dbReference type="ChEBI" id="CHEBI:17879"/>
        <dbReference type="ChEBI" id="CHEBI:29748"/>
        <dbReference type="EC" id="4.1.3.40"/>
    </reaction>
</comment>
<comment type="subcellular location">
    <subcellularLocation>
        <location evidence="5">Cytoplasm</location>
    </subcellularLocation>
</comment>
<dbReference type="InterPro" id="IPR007440">
    <property type="entry name" value="Chorismate--pyruvate_lyase"/>
</dbReference>
<dbReference type="PANTHER" id="PTHR38683:SF1">
    <property type="entry name" value="CHORISMATE PYRUVATE-LYASE"/>
    <property type="match status" value="1"/>
</dbReference>
<dbReference type="AlphaFoldDB" id="A0A0F5JYL7"/>
<dbReference type="GO" id="GO:0008813">
    <property type="term" value="F:chorismate lyase activity"/>
    <property type="evidence" value="ECO:0007669"/>
    <property type="project" value="UniProtKB-UniRule"/>
</dbReference>
<feature type="binding site" evidence="5">
    <location>
        <position position="226"/>
    </location>
    <ligand>
        <name>substrate</name>
    </ligand>
</feature>
<dbReference type="Proteomes" id="UP000033618">
    <property type="component" value="Unassembled WGS sequence"/>
</dbReference>
<evidence type="ECO:0000256" key="5">
    <source>
        <dbReference type="HAMAP-Rule" id="MF_01632"/>
    </source>
</evidence>
<dbReference type="SUPFAM" id="SSF64288">
    <property type="entry name" value="Chorismate lyase-like"/>
    <property type="match status" value="1"/>
</dbReference>
<evidence type="ECO:0000313" key="7">
    <source>
        <dbReference type="EMBL" id="KKB62387.1"/>
    </source>
</evidence>
<evidence type="ECO:0000256" key="1">
    <source>
        <dbReference type="ARBA" id="ARBA00022490"/>
    </source>
</evidence>
<keyword evidence="3 5" id="KW-0456">Lyase</keyword>
<dbReference type="GO" id="GO:0042866">
    <property type="term" value="P:pyruvate biosynthetic process"/>
    <property type="evidence" value="ECO:0007669"/>
    <property type="project" value="UniProtKB-UniRule"/>
</dbReference>
<gene>
    <name evidence="5" type="primary">ubiC</name>
    <name evidence="7" type="ORF">WM40_17205</name>
</gene>
<dbReference type="UniPathway" id="UPA00232"/>